<evidence type="ECO:0000313" key="1">
    <source>
        <dbReference type="EMBL" id="EDT01467.1"/>
    </source>
</evidence>
<gene>
    <name evidence="1" type="ORF">BamIOP4010DRAFT_5027</name>
</gene>
<name>B1FLW6_9BURK</name>
<dbReference type="AlphaFoldDB" id="B1FLW6"/>
<accession>B1FLW6</accession>
<comment type="caution">
    <text evidence="1">The sequence shown here is derived from an EMBL/GenBank/DDBJ whole genome shotgun (WGS) entry which is preliminary data.</text>
</comment>
<proteinExistence type="predicted"/>
<reference evidence="1 2" key="1">
    <citation type="submission" date="2008-03" db="EMBL/GenBank/DDBJ databases">
        <title>Sequencing of the draft genome and assembly of Burkholderia ambifaria IOP40-10.</title>
        <authorList>
            <consortium name="US DOE Joint Genome Institute (JGI-PGF)"/>
            <person name="Copeland A."/>
            <person name="Lucas S."/>
            <person name="Lapidus A."/>
            <person name="Glavina del Rio T."/>
            <person name="Dalin E."/>
            <person name="Tice H."/>
            <person name="Bruce D."/>
            <person name="Goodwin L."/>
            <person name="Pitluck S."/>
            <person name="Larimer F."/>
            <person name="Land M.L."/>
            <person name="Hauser L."/>
            <person name="Tiedje J."/>
            <person name="Richardson P."/>
        </authorList>
    </citation>
    <scope>NUCLEOTIDE SEQUENCE [LARGE SCALE GENOMIC DNA]</scope>
    <source>
        <strain evidence="1 2">IOP40-10</strain>
    </source>
</reference>
<protein>
    <submittedName>
        <fullName evidence="1">Uncharacterized protein</fullName>
    </submittedName>
</protein>
<evidence type="ECO:0000313" key="2">
    <source>
        <dbReference type="Proteomes" id="UP000005463"/>
    </source>
</evidence>
<organism evidence="1 2">
    <name type="scientific">Burkholderia ambifaria IOP40-10</name>
    <dbReference type="NCBI Taxonomy" id="396596"/>
    <lineage>
        <taxon>Bacteria</taxon>
        <taxon>Pseudomonadati</taxon>
        <taxon>Pseudomonadota</taxon>
        <taxon>Betaproteobacteria</taxon>
        <taxon>Burkholderiales</taxon>
        <taxon>Burkholderiaceae</taxon>
        <taxon>Burkholderia</taxon>
        <taxon>Burkholderia cepacia complex</taxon>
    </lineage>
</organism>
<dbReference type="Proteomes" id="UP000005463">
    <property type="component" value="Unassembled WGS sequence"/>
</dbReference>
<sequence length="30" mass="2929">MKHAPGFIAASAAASIRFAVAGVAGARQTT</sequence>
<dbReference type="EMBL" id="ABLC01000180">
    <property type="protein sequence ID" value="EDT01467.1"/>
    <property type="molecule type" value="Genomic_DNA"/>
</dbReference>